<protein>
    <submittedName>
        <fullName evidence="1">Uncharacterized protein</fullName>
    </submittedName>
</protein>
<dbReference type="Proteomes" id="UP000000233">
    <property type="component" value="Chromosome"/>
</dbReference>
<proteinExistence type="predicted"/>
<organism evidence="1 2">
    <name type="scientific">Stutzerimonas stutzeri (strain A1501)</name>
    <name type="common">Pseudomonas stutzeri</name>
    <dbReference type="NCBI Taxonomy" id="379731"/>
    <lineage>
        <taxon>Bacteria</taxon>
        <taxon>Pseudomonadati</taxon>
        <taxon>Pseudomonadota</taxon>
        <taxon>Gammaproteobacteria</taxon>
        <taxon>Pseudomonadales</taxon>
        <taxon>Pseudomonadaceae</taxon>
        <taxon>Stutzerimonas</taxon>
    </lineage>
</organism>
<keyword evidence="2" id="KW-1185">Reference proteome</keyword>
<gene>
    <name evidence="1" type="ordered locus">PST_1643</name>
</gene>
<reference evidence="1 2" key="1">
    <citation type="journal article" date="2008" name="Proc. Natl. Acad. Sci. U.S.A.">
        <title>Nitrogen fixation island and rhizosphere competence traits in the genome of root-associated Pseudomonas stutzeri A1501.</title>
        <authorList>
            <person name="Yan Y."/>
            <person name="Yang J."/>
            <person name="Dou Y."/>
            <person name="Chen M."/>
            <person name="Ping S."/>
            <person name="Peng J."/>
            <person name="Lu W."/>
            <person name="Zhang W."/>
            <person name="Yao Z."/>
            <person name="Li H."/>
            <person name="Liu W."/>
            <person name="He S."/>
            <person name="Geng L."/>
            <person name="Zhang X."/>
            <person name="Yang F."/>
            <person name="Yu H."/>
            <person name="Zhan Y."/>
            <person name="Li D."/>
            <person name="Lin Z."/>
            <person name="Wang Y."/>
            <person name="Elmerich C."/>
            <person name="Lin M."/>
            <person name="Jin Q."/>
        </authorList>
    </citation>
    <scope>NUCLEOTIDE SEQUENCE [LARGE SCALE GENOMIC DNA]</scope>
    <source>
        <strain evidence="1 2">A1501</strain>
    </source>
</reference>
<evidence type="ECO:0000313" key="1">
    <source>
        <dbReference type="EMBL" id="ABP79328.1"/>
    </source>
</evidence>
<accession>A4VK27</accession>
<dbReference type="AlphaFoldDB" id="A4VK27"/>
<evidence type="ECO:0000313" key="2">
    <source>
        <dbReference type="Proteomes" id="UP000000233"/>
    </source>
</evidence>
<dbReference type="KEGG" id="psa:PST_1643"/>
<name>A4VK27_STUS1</name>
<dbReference type="EMBL" id="CP000304">
    <property type="protein sequence ID" value="ABP79328.1"/>
    <property type="molecule type" value="Genomic_DNA"/>
</dbReference>
<sequence length="76" mass="8635">MACSSVALQFCLLMEDNLKMRLAPFFSPIAGVELACIFPPGPNDQRVSFSQRAFWKPRAACRLSHRDKATIRYTKE</sequence>
<dbReference type="HOGENOM" id="CLU_2651793_0_0_6"/>